<dbReference type="SUPFAM" id="SSF53167">
    <property type="entry name" value="Purine and uridine phosphorylases"/>
    <property type="match status" value="1"/>
</dbReference>
<reference evidence="5 6" key="1">
    <citation type="submission" date="2019-12" db="EMBL/GenBank/DDBJ databases">
        <title>A genome sequence resource for the geographically widespread anthracnose pathogen Colletotrichum asianum.</title>
        <authorList>
            <person name="Meng Y."/>
        </authorList>
    </citation>
    <scope>NUCLEOTIDE SEQUENCE [LARGE SCALE GENOMIC DNA]</scope>
    <source>
        <strain evidence="5 6">ICMP 18580</strain>
    </source>
</reference>
<dbReference type="Gene3D" id="3.40.50.1580">
    <property type="entry name" value="Nucleoside phosphorylase domain"/>
    <property type="match status" value="1"/>
</dbReference>
<evidence type="ECO:0000259" key="3">
    <source>
        <dbReference type="Pfam" id="PF22939"/>
    </source>
</evidence>
<dbReference type="Pfam" id="PF01048">
    <property type="entry name" value="PNP_UDP_1"/>
    <property type="match status" value="1"/>
</dbReference>
<dbReference type="Gene3D" id="3.40.50.300">
    <property type="entry name" value="P-loop containing nucleotide triphosphate hydrolases"/>
    <property type="match status" value="1"/>
</dbReference>
<feature type="domain" description="Nephrocystin 3-like N-terminal" evidence="4">
    <location>
        <begin position="413"/>
        <end position="586"/>
    </location>
</feature>
<protein>
    <submittedName>
        <fullName evidence="5">Nacht and ankyrin domain protein</fullName>
    </submittedName>
</protein>
<dbReference type="Pfam" id="PF22939">
    <property type="entry name" value="WHD_GPIID"/>
    <property type="match status" value="1"/>
</dbReference>
<dbReference type="EMBL" id="WOWK01000045">
    <property type="protein sequence ID" value="KAF0324234.1"/>
    <property type="molecule type" value="Genomic_DNA"/>
</dbReference>
<proteinExistence type="predicted"/>
<dbReference type="InterPro" id="IPR035994">
    <property type="entry name" value="Nucleoside_phosphorylase_sf"/>
</dbReference>
<keyword evidence="6" id="KW-1185">Reference proteome</keyword>
<evidence type="ECO:0000256" key="1">
    <source>
        <dbReference type="ARBA" id="ARBA00022737"/>
    </source>
</evidence>
<evidence type="ECO:0000313" key="6">
    <source>
        <dbReference type="Proteomes" id="UP000434172"/>
    </source>
</evidence>
<dbReference type="GO" id="GO:0009116">
    <property type="term" value="P:nucleoside metabolic process"/>
    <property type="evidence" value="ECO:0007669"/>
    <property type="project" value="InterPro"/>
</dbReference>
<dbReference type="Proteomes" id="UP000434172">
    <property type="component" value="Unassembled WGS sequence"/>
</dbReference>
<dbReference type="InterPro" id="IPR027417">
    <property type="entry name" value="P-loop_NTPase"/>
</dbReference>
<dbReference type="Pfam" id="PF12796">
    <property type="entry name" value="Ank_2"/>
    <property type="match status" value="1"/>
</dbReference>
<dbReference type="InterPro" id="IPR000845">
    <property type="entry name" value="Nucleoside_phosphorylase_d"/>
</dbReference>
<name>A0A8H3ZLG4_9PEZI</name>
<evidence type="ECO:0000259" key="4">
    <source>
        <dbReference type="Pfam" id="PF24883"/>
    </source>
</evidence>
<feature type="domain" description="GPI inositol-deacylase winged helix" evidence="3">
    <location>
        <begin position="693"/>
        <end position="785"/>
    </location>
</feature>
<dbReference type="Pfam" id="PF24883">
    <property type="entry name" value="NPHP3_N"/>
    <property type="match status" value="1"/>
</dbReference>
<keyword evidence="1" id="KW-0677">Repeat</keyword>
<evidence type="ECO:0000259" key="2">
    <source>
        <dbReference type="Pfam" id="PF01048"/>
    </source>
</evidence>
<dbReference type="InterPro" id="IPR054471">
    <property type="entry name" value="GPIID_WHD"/>
</dbReference>
<sequence>MATQPQGLRREDFQIAIICAIGCEYNAVTLAFDEIWEGAEVQLRNAPKDRNKYTVGRIANRNAVLLLLSGIGKVNAAREAVRLQSSYTGIKLAILAGICGGVPGVDTDKELLLGDVIISRCIVQYDLGRRYADGFVTKDTIEDSLGRPHESVRSLTAVFETNLGRNNLQRRTDEILESIQGKSFRNGNIYQRPPAAEDRRFEPGYLHRHYDSRNCECNELGACESAQKASCAELQCDSSQLLLRSRHRKRKFLDLVCDDRAHDLRVVIGRLGSGDTVMKSGLDRDRIAEEQNLVAFEMEGAGIWDQFPCVVVKAVCDYANSHKNKNYQNFAAARAASATKAILEAFPCTDALPRCFPKNAESFDLVSRNEDGFSNQKAPEHAREYNENDRKLLHLLAADHEAHKNFNPRKVSGTCEWFLRVKSYRKWLESTTSNIIWVSAGPGCGKSVLARALIDDGRLSSSSATSMICYFFFKDGDKHRVNSSDALSAILHQLFTQDQTRSLISRATSTFDPYGDQLRNNFYQLWKILVDCATNTAAGEIVCVLDALDECSKEGRQELFQVLETFYFGEQKHAASSQLKFLITSRPYDDLEISFERIAMAQSYIRLDGDDKSEEIRHEIDLVIDHKVNEFGKDFREEHRQAISKRLKAMENRTYLWLHLTLSIIDKKRSAYCKPSSVQTLLSSLPSSVFDAYEKILSHSRDKKQARNLLNIILAATQPLTLDEINWALTLQAKDFMDQKELEDDVWPRDGFKMTVKNLCGLFVSVVDKKVSFIHQTAREFLMTTSGPSSTWKGSFDMSSAHGKILISCVRLLSLHDVDSMIDNEMQGRGSPFMAYALHHWILHYNSQGSDESCGAARELCRTASAQAPMWAWYLQRSEAHWRFLWNCTDLTLACYLGLLKVVEQILEKENVDVDSEGGYFGTATQAAAAAGHLPLIQLLLRHGATWEVEGEGVCGTALEAAIVHGHFEVAECLIVERGDPMTHNVQRCRKCNQSKLDP</sequence>
<dbReference type="Gene3D" id="1.25.40.20">
    <property type="entry name" value="Ankyrin repeat-containing domain"/>
    <property type="match status" value="1"/>
</dbReference>
<feature type="domain" description="Nucleoside phosphorylase" evidence="2">
    <location>
        <begin position="15"/>
        <end position="131"/>
    </location>
</feature>
<dbReference type="OrthoDB" id="163438at2759"/>
<comment type="caution">
    <text evidence="5">The sequence shown here is derived from an EMBL/GenBank/DDBJ whole genome shotgun (WGS) entry which is preliminary data.</text>
</comment>
<dbReference type="GO" id="GO:0003824">
    <property type="term" value="F:catalytic activity"/>
    <property type="evidence" value="ECO:0007669"/>
    <property type="project" value="InterPro"/>
</dbReference>
<evidence type="ECO:0000313" key="5">
    <source>
        <dbReference type="EMBL" id="KAF0324234.1"/>
    </source>
</evidence>
<dbReference type="InterPro" id="IPR056884">
    <property type="entry name" value="NPHP3-like_N"/>
</dbReference>
<gene>
    <name evidence="5" type="ORF">GQ607_008408</name>
</gene>
<dbReference type="PANTHER" id="PTHR10039">
    <property type="entry name" value="AMELOGENIN"/>
    <property type="match status" value="1"/>
</dbReference>
<dbReference type="InterPro" id="IPR002110">
    <property type="entry name" value="Ankyrin_rpt"/>
</dbReference>
<dbReference type="SUPFAM" id="SSF52540">
    <property type="entry name" value="P-loop containing nucleoside triphosphate hydrolases"/>
    <property type="match status" value="1"/>
</dbReference>
<organism evidence="5 6">
    <name type="scientific">Colletotrichum asianum</name>
    <dbReference type="NCBI Taxonomy" id="702518"/>
    <lineage>
        <taxon>Eukaryota</taxon>
        <taxon>Fungi</taxon>
        <taxon>Dikarya</taxon>
        <taxon>Ascomycota</taxon>
        <taxon>Pezizomycotina</taxon>
        <taxon>Sordariomycetes</taxon>
        <taxon>Hypocreomycetidae</taxon>
        <taxon>Glomerellales</taxon>
        <taxon>Glomerellaceae</taxon>
        <taxon>Colletotrichum</taxon>
        <taxon>Colletotrichum gloeosporioides species complex</taxon>
    </lineage>
</organism>
<dbReference type="PANTHER" id="PTHR10039:SF14">
    <property type="entry name" value="NACHT DOMAIN-CONTAINING PROTEIN"/>
    <property type="match status" value="1"/>
</dbReference>
<accession>A0A8H3ZLG4</accession>
<dbReference type="InterPro" id="IPR036770">
    <property type="entry name" value="Ankyrin_rpt-contain_sf"/>
</dbReference>
<dbReference type="AlphaFoldDB" id="A0A8H3ZLG4"/>
<dbReference type="SUPFAM" id="SSF48403">
    <property type="entry name" value="Ankyrin repeat"/>
    <property type="match status" value="1"/>
</dbReference>